<comment type="caution">
    <text evidence="2">The sequence shown here is derived from an EMBL/GenBank/DDBJ whole genome shotgun (WGS) entry which is preliminary data.</text>
</comment>
<sequence length="128" mass="14474">MPGASKSLVRIIFSIWISQGKKYIYHLRNFKVKKKASKQGTRPQSSRFGSKPPAFFSSQGDQMKSILAGRPQKFHRCLPRPGTEVSSNERFPGTSDVSACDLSIHNLEKMGRNLKAETLYLRRDKSSK</sequence>
<proteinExistence type="predicted"/>
<gene>
    <name evidence="2" type="ORF">mPipKuh1_008645</name>
</gene>
<evidence type="ECO:0000313" key="2">
    <source>
        <dbReference type="EMBL" id="KAF6318661.1"/>
    </source>
</evidence>
<keyword evidence="3" id="KW-1185">Reference proteome</keyword>
<dbReference type="EMBL" id="JACAGB010000017">
    <property type="protein sequence ID" value="KAF6318661.1"/>
    <property type="molecule type" value="Genomic_DNA"/>
</dbReference>
<accession>A0A7J7V0W2</accession>
<protein>
    <submittedName>
        <fullName evidence="2">Uncharacterized protein</fullName>
    </submittedName>
</protein>
<dbReference type="AlphaFoldDB" id="A0A7J7V0W2"/>
<name>A0A7J7V0W2_PIPKU</name>
<reference evidence="2 3" key="1">
    <citation type="journal article" date="2020" name="Nature">
        <title>Six reference-quality genomes reveal evolution of bat adaptations.</title>
        <authorList>
            <person name="Jebb D."/>
            <person name="Huang Z."/>
            <person name="Pippel M."/>
            <person name="Hughes G.M."/>
            <person name="Lavrichenko K."/>
            <person name="Devanna P."/>
            <person name="Winkler S."/>
            <person name="Jermiin L.S."/>
            <person name="Skirmuntt E.C."/>
            <person name="Katzourakis A."/>
            <person name="Burkitt-Gray L."/>
            <person name="Ray D.A."/>
            <person name="Sullivan K.A.M."/>
            <person name="Roscito J.G."/>
            <person name="Kirilenko B.M."/>
            <person name="Davalos L.M."/>
            <person name="Corthals A.P."/>
            <person name="Power M.L."/>
            <person name="Jones G."/>
            <person name="Ransome R.D."/>
            <person name="Dechmann D.K.N."/>
            <person name="Locatelli A.G."/>
            <person name="Puechmaille S.J."/>
            <person name="Fedrigo O."/>
            <person name="Jarvis E.D."/>
            <person name="Hiller M."/>
            <person name="Vernes S.C."/>
            <person name="Myers E.W."/>
            <person name="Teeling E.C."/>
        </authorList>
    </citation>
    <scope>NUCLEOTIDE SEQUENCE [LARGE SCALE GENOMIC DNA]</scope>
    <source>
        <strain evidence="2">MPipKuh1</strain>
        <tissue evidence="2">Flight muscle</tissue>
    </source>
</reference>
<dbReference type="Proteomes" id="UP000558488">
    <property type="component" value="Unassembled WGS sequence"/>
</dbReference>
<feature type="region of interest" description="Disordered" evidence="1">
    <location>
        <begin position="34"/>
        <end position="62"/>
    </location>
</feature>
<evidence type="ECO:0000313" key="3">
    <source>
        <dbReference type="Proteomes" id="UP000558488"/>
    </source>
</evidence>
<feature type="compositionally biased region" description="Polar residues" evidence="1">
    <location>
        <begin position="38"/>
        <end position="48"/>
    </location>
</feature>
<organism evidence="2 3">
    <name type="scientific">Pipistrellus kuhlii</name>
    <name type="common">Kuhl's pipistrelle</name>
    <dbReference type="NCBI Taxonomy" id="59472"/>
    <lineage>
        <taxon>Eukaryota</taxon>
        <taxon>Metazoa</taxon>
        <taxon>Chordata</taxon>
        <taxon>Craniata</taxon>
        <taxon>Vertebrata</taxon>
        <taxon>Euteleostomi</taxon>
        <taxon>Mammalia</taxon>
        <taxon>Eutheria</taxon>
        <taxon>Laurasiatheria</taxon>
        <taxon>Chiroptera</taxon>
        <taxon>Yangochiroptera</taxon>
        <taxon>Vespertilionidae</taxon>
        <taxon>Pipistrellus</taxon>
    </lineage>
</organism>
<evidence type="ECO:0000256" key="1">
    <source>
        <dbReference type="SAM" id="MobiDB-lite"/>
    </source>
</evidence>